<keyword evidence="9" id="KW-0521">NADP</keyword>
<feature type="transmembrane region" description="Helical" evidence="17">
    <location>
        <begin position="229"/>
        <end position="246"/>
    </location>
</feature>
<comment type="function">
    <text evidence="16">Catalyzes the last of the four reactions of the long-chain fatty acids elongation cycle. This endoplasmic reticulum-bound enzymatic process, allows the addition of 2 carbons to the chain of long- and very long-chain fatty acids/VLCFAs per cycle. This enzyme reduces the trans-2,3-enoyl-CoA fatty acid intermediate to an acyl-CoA that can be further elongated by entering a new cycle of elongation. Thereby, it participates in the production of VLCFAs of different chain lengths that are involved in multiple biological processes as precursors of membrane lipids and lipid mediators.</text>
</comment>
<name>A0A9P4UVR8_9PLEO</name>
<comment type="catalytic activity">
    <reaction evidence="15">
        <text>a very-long-chain 2,3-saturated fatty acyl-CoA + NADP(+) = a very-long-chain (2E)-enoyl-CoA + NADPH + H(+)</text>
        <dbReference type="Rhea" id="RHEA:14473"/>
        <dbReference type="ChEBI" id="CHEBI:15378"/>
        <dbReference type="ChEBI" id="CHEBI:57783"/>
        <dbReference type="ChEBI" id="CHEBI:58349"/>
        <dbReference type="ChEBI" id="CHEBI:83724"/>
        <dbReference type="ChEBI" id="CHEBI:83728"/>
        <dbReference type="EC" id="1.3.1.93"/>
    </reaction>
</comment>
<organism evidence="19 20">
    <name type="scientific">Polyplosphaeria fusca</name>
    <dbReference type="NCBI Taxonomy" id="682080"/>
    <lineage>
        <taxon>Eukaryota</taxon>
        <taxon>Fungi</taxon>
        <taxon>Dikarya</taxon>
        <taxon>Ascomycota</taxon>
        <taxon>Pezizomycotina</taxon>
        <taxon>Dothideomycetes</taxon>
        <taxon>Pleosporomycetidae</taxon>
        <taxon>Pleosporales</taxon>
        <taxon>Tetraplosphaeriaceae</taxon>
        <taxon>Polyplosphaeria</taxon>
    </lineage>
</organism>
<feature type="transmembrane region" description="Helical" evidence="17">
    <location>
        <begin position="252"/>
        <end position="274"/>
    </location>
</feature>
<evidence type="ECO:0000256" key="14">
    <source>
        <dbReference type="ARBA" id="ARBA00023160"/>
    </source>
</evidence>
<dbReference type="Gene3D" id="1.20.120.1630">
    <property type="match status" value="1"/>
</dbReference>
<dbReference type="GO" id="GO:0042761">
    <property type="term" value="P:very long-chain fatty acid biosynthetic process"/>
    <property type="evidence" value="ECO:0007669"/>
    <property type="project" value="TreeGrafter"/>
</dbReference>
<evidence type="ECO:0000256" key="6">
    <source>
        <dbReference type="ARBA" id="ARBA00022692"/>
    </source>
</evidence>
<evidence type="ECO:0000256" key="1">
    <source>
        <dbReference type="ARBA" id="ARBA00004477"/>
    </source>
</evidence>
<feature type="domain" description="3-oxo-5-alpha-steroid 4-dehydrogenase C-terminal" evidence="18">
    <location>
        <begin position="155"/>
        <end position="305"/>
    </location>
</feature>
<comment type="similarity">
    <text evidence="3">Belongs to the steroid 5-alpha reductase family.</text>
</comment>
<keyword evidence="11" id="KW-0560">Oxidoreductase</keyword>
<keyword evidence="8" id="KW-0276">Fatty acid metabolism</keyword>
<keyword evidence="20" id="KW-1185">Reference proteome</keyword>
<dbReference type="Proteomes" id="UP000799444">
    <property type="component" value="Unassembled WGS sequence"/>
</dbReference>
<dbReference type="Pfam" id="PF02544">
    <property type="entry name" value="Steroid_dh"/>
    <property type="match status" value="1"/>
</dbReference>
<evidence type="ECO:0000313" key="19">
    <source>
        <dbReference type="EMBL" id="KAF2727141.1"/>
    </source>
</evidence>
<keyword evidence="10 17" id="KW-1133">Transmembrane helix</keyword>
<evidence type="ECO:0000259" key="18">
    <source>
        <dbReference type="Pfam" id="PF02544"/>
    </source>
</evidence>
<evidence type="ECO:0000256" key="9">
    <source>
        <dbReference type="ARBA" id="ARBA00022857"/>
    </source>
</evidence>
<evidence type="ECO:0000256" key="3">
    <source>
        <dbReference type="ARBA" id="ARBA00007742"/>
    </source>
</evidence>
<dbReference type="InterPro" id="IPR039357">
    <property type="entry name" value="SRD5A/TECR"/>
</dbReference>
<keyword evidence="7" id="KW-0256">Endoplasmic reticulum</keyword>
<evidence type="ECO:0000256" key="12">
    <source>
        <dbReference type="ARBA" id="ARBA00023098"/>
    </source>
</evidence>
<evidence type="ECO:0000256" key="10">
    <source>
        <dbReference type="ARBA" id="ARBA00022989"/>
    </source>
</evidence>
<accession>A0A9P4UVR8</accession>
<gene>
    <name evidence="19" type="ORF">EJ04DRAFT_479521</name>
</gene>
<comment type="subcellular location">
    <subcellularLocation>
        <location evidence="1">Endoplasmic reticulum membrane</location>
        <topology evidence="1">Multi-pass membrane protein</topology>
    </subcellularLocation>
</comment>
<evidence type="ECO:0000256" key="17">
    <source>
        <dbReference type="SAM" id="Phobius"/>
    </source>
</evidence>
<comment type="pathway">
    <text evidence="2">Lipid metabolism; fatty acid biosynthesis.</text>
</comment>
<dbReference type="EC" id="1.3.1.93" evidence="4"/>
<keyword evidence="6 17" id="KW-0812">Transmembrane</keyword>
<dbReference type="PANTHER" id="PTHR10556">
    <property type="entry name" value="3-OXO-5-ALPHA-STEROID 4-DEHYDROGENASE"/>
    <property type="match status" value="1"/>
</dbReference>
<dbReference type="PANTHER" id="PTHR10556:SF28">
    <property type="entry name" value="VERY-LONG-CHAIN ENOYL-COA REDUCTASE"/>
    <property type="match status" value="1"/>
</dbReference>
<feature type="transmembrane region" description="Helical" evidence="17">
    <location>
        <begin position="158"/>
        <end position="182"/>
    </location>
</feature>
<dbReference type="FunFam" id="1.20.120.1630:FF:000010">
    <property type="entry name" value="Steroid alpha reductase family protein"/>
    <property type="match status" value="1"/>
</dbReference>
<reference evidence="19" key="1">
    <citation type="journal article" date="2020" name="Stud. Mycol.">
        <title>101 Dothideomycetes genomes: a test case for predicting lifestyles and emergence of pathogens.</title>
        <authorList>
            <person name="Haridas S."/>
            <person name="Albert R."/>
            <person name="Binder M."/>
            <person name="Bloem J."/>
            <person name="Labutti K."/>
            <person name="Salamov A."/>
            <person name="Andreopoulos B."/>
            <person name="Baker S."/>
            <person name="Barry K."/>
            <person name="Bills G."/>
            <person name="Bluhm B."/>
            <person name="Cannon C."/>
            <person name="Castanera R."/>
            <person name="Culley D."/>
            <person name="Daum C."/>
            <person name="Ezra D."/>
            <person name="Gonzalez J."/>
            <person name="Henrissat B."/>
            <person name="Kuo A."/>
            <person name="Liang C."/>
            <person name="Lipzen A."/>
            <person name="Lutzoni F."/>
            <person name="Magnuson J."/>
            <person name="Mondo S."/>
            <person name="Nolan M."/>
            <person name="Ohm R."/>
            <person name="Pangilinan J."/>
            <person name="Park H.-J."/>
            <person name="Ramirez L."/>
            <person name="Alfaro M."/>
            <person name="Sun H."/>
            <person name="Tritt A."/>
            <person name="Yoshinaga Y."/>
            <person name="Zwiers L.-H."/>
            <person name="Turgeon B."/>
            <person name="Goodwin S."/>
            <person name="Spatafora J."/>
            <person name="Crous P."/>
            <person name="Grigoriev I."/>
        </authorList>
    </citation>
    <scope>NUCLEOTIDE SEQUENCE</scope>
    <source>
        <strain evidence="19">CBS 125425</strain>
    </source>
</reference>
<keyword evidence="13 17" id="KW-0472">Membrane</keyword>
<dbReference type="EMBL" id="ML996352">
    <property type="protein sequence ID" value="KAF2727141.1"/>
    <property type="molecule type" value="Genomic_DNA"/>
</dbReference>
<dbReference type="GO" id="GO:0005789">
    <property type="term" value="C:endoplasmic reticulum membrane"/>
    <property type="evidence" value="ECO:0007669"/>
    <property type="project" value="UniProtKB-SubCell"/>
</dbReference>
<dbReference type="InterPro" id="IPR001104">
    <property type="entry name" value="3-oxo-5_a-steroid_4-DH_C"/>
</dbReference>
<keyword evidence="12" id="KW-0443">Lipid metabolism</keyword>
<proteinExistence type="inferred from homology"/>
<evidence type="ECO:0000256" key="16">
    <source>
        <dbReference type="ARBA" id="ARBA00058640"/>
    </source>
</evidence>
<keyword evidence="5" id="KW-0444">Lipid biosynthesis</keyword>
<evidence type="ECO:0000256" key="8">
    <source>
        <dbReference type="ARBA" id="ARBA00022832"/>
    </source>
</evidence>
<sequence>MASNTISLVIRPRGRPIKNLVESITIERTDPASLVFQKIADASNFSIHRLRITKGSDGSPIQNTKELTVHDTGLRNRSAVDVKDLGPQIAWQTVFLVEYLGPLLFHPLLYYGRPLIYGTSEPPSELQKLSFVMIMLHFLKREFETLFVHRFSVATMPVFNIFLNSGHYWFFAGLNLAFWTYRPTAPTAGPSNPLIMYAGIACFVIGELANLQVHFTLKNLRRPGTQDRGIPRGLGFDLVTCPNYMFETLAWIGIWLTNWSLSMVPFIGFALYYMGQWAKKKERRYRKEFGDKYKRKRYTMLPGIY</sequence>
<protein>
    <recommendedName>
        <fullName evidence="4">very-long-chain enoyl-CoA reductase</fullName>
        <ecNumber evidence="4">1.3.1.93</ecNumber>
    </recommendedName>
</protein>
<dbReference type="PROSITE" id="PS50244">
    <property type="entry name" value="S5A_REDUCTASE"/>
    <property type="match status" value="1"/>
</dbReference>
<evidence type="ECO:0000256" key="11">
    <source>
        <dbReference type="ARBA" id="ARBA00023002"/>
    </source>
</evidence>
<evidence type="ECO:0000256" key="4">
    <source>
        <dbReference type="ARBA" id="ARBA00012530"/>
    </source>
</evidence>
<keyword evidence="14" id="KW-0275">Fatty acid biosynthesis</keyword>
<evidence type="ECO:0000313" key="20">
    <source>
        <dbReference type="Proteomes" id="UP000799444"/>
    </source>
</evidence>
<evidence type="ECO:0000256" key="5">
    <source>
        <dbReference type="ARBA" id="ARBA00022516"/>
    </source>
</evidence>
<dbReference type="AlphaFoldDB" id="A0A9P4UVR8"/>
<evidence type="ECO:0000256" key="15">
    <source>
        <dbReference type="ARBA" id="ARBA00051495"/>
    </source>
</evidence>
<evidence type="ECO:0000256" key="13">
    <source>
        <dbReference type="ARBA" id="ARBA00023136"/>
    </source>
</evidence>
<evidence type="ECO:0000256" key="2">
    <source>
        <dbReference type="ARBA" id="ARBA00005194"/>
    </source>
</evidence>
<dbReference type="GO" id="GO:0102758">
    <property type="term" value="F:very-long-chain enoyl-CoA reductase activity"/>
    <property type="evidence" value="ECO:0007669"/>
    <property type="project" value="UniProtKB-EC"/>
</dbReference>
<evidence type="ECO:0000256" key="7">
    <source>
        <dbReference type="ARBA" id="ARBA00022824"/>
    </source>
</evidence>
<dbReference type="OrthoDB" id="540503at2759"/>
<feature type="transmembrane region" description="Helical" evidence="17">
    <location>
        <begin position="194"/>
        <end position="217"/>
    </location>
</feature>
<comment type="caution">
    <text evidence="19">The sequence shown here is derived from an EMBL/GenBank/DDBJ whole genome shotgun (WGS) entry which is preliminary data.</text>
</comment>